<evidence type="ECO:0000256" key="13">
    <source>
        <dbReference type="ARBA" id="ARBA00047587"/>
    </source>
</evidence>
<name>A0ABR4NPJ3_9SACH</name>
<comment type="caution">
    <text evidence="21">The sequence shown here is derived from an EMBL/GenBank/DDBJ whole genome shotgun (WGS) entry which is preliminary data.</text>
</comment>
<dbReference type="InterPro" id="IPR036396">
    <property type="entry name" value="Cyt_P450_sf"/>
</dbReference>
<keyword evidence="4 20" id="KW-0479">Metal-binding</keyword>
<evidence type="ECO:0000256" key="9">
    <source>
        <dbReference type="ARBA" id="ARBA00042983"/>
    </source>
</evidence>
<evidence type="ECO:0000256" key="12">
    <source>
        <dbReference type="ARBA" id="ARBA00047379"/>
    </source>
</evidence>
<evidence type="ECO:0000256" key="3">
    <source>
        <dbReference type="ARBA" id="ARBA00022617"/>
    </source>
</evidence>
<dbReference type="EC" id="1.14.14.154" evidence="7"/>
<dbReference type="InterPro" id="IPR050529">
    <property type="entry name" value="CYP450_sterol_14alpha_dmase"/>
</dbReference>
<evidence type="ECO:0000313" key="21">
    <source>
        <dbReference type="EMBL" id="KAL3230019.1"/>
    </source>
</evidence>
<comment type="catalytic activity">
    <reaction evidence="13">
        <text>a 14alpha-hydroxymethyl steroid + reduced [NADPH--hemoprotein reductase] + O2 = a 14alpha-formyl steroid + oxidized [NADPH--hemoprotein reductase] + 2 H2O + H(+)</text>
        <dbReference type="Rhea" id="RHEA:68064"/>
        <dbReference type="Rhea" id="RHEA-COMP:11964"/>
        <dbReference type="Rhea" id="RHEA-COMP:11965"/>
        <dbReference type="ChEBI" id="CHEBI:15377"/>
        <dbReference type="ChEBI" id="CHEBI:15378"/>
        <dbReference type="ChEBI" id="CHEBI:15379"/>
        <dbReference type="ChEBI" id="CHEBI:57618"/>
        <dbReference type="ChEBI" id="CHEBI:58210"/>
        <dbReference type="ChEBI" id="CHEBI:176901"/>
        <dbReference type="ChEBI" id="CHEBI:176902"/>
    </reaction>
    <physiologicalReaction direction="left-to-right" evidence="13">
        <dbReference type="Rhea" id="RHEA:68065"/>
    </physiologicalReaction>
</comment>
<dbReference type="SUPFAM" id="SSF48264">
    <property type="entry name" value="Cytochrome P450"/>
    <property type="match status" value="1"/>
</dbReference>
<evidence type="ECO:0000256" key="2">
    <source>
        <dbReference type="ARBA" id="ARBA00010617"/>
    </source>
</evidence>
<dbReference type="Pfam" id="PF00067">
    <property type="entry name" value="p450"/>
    <property type="match status" value="1"/>
</dbReference>
<dbReference type="CDD" id="cd11042">
    <property type="entry name" value="CYP51-like"/>
    <property type="match status" value="1"/>
</dbReference>
<dbReference type="Proteomes" id="UP001623330">
    <property type="component" value="Unassembled WGS sequence"/>
</dbReference>
<evidence type="ECO:0000256" key="20">
    <source>
        <dbReference type="RuleBase" id="RU000461"/>
    </source>
</evidence>
<comment type="catalytic activity">
    <reaction evidence="18">
        <text>lanosterol + reduced [NADPH--hemoprotein reductase] + O2 = 32-hydroxylanosterol + oxidized [NADPH--hemoprotein reductase] + H2O + H(+)</text>
        <dbReference type="Rhea" id="RHEA:75103"/>
        <dbReference type="Rhea" id="RHEA-COMP:11964"/>
        <dbReference type="Rhea" id="RHEA-COMP:11965"/>
        <dbReference type="ChEBI" id="CHEBI:15377"/>
        <dbReference type="ChEBI" id="CHEBI:15378"/>
        <dbReference type="ChEBI" id="CHEBI:15379"/>
        <dbReference type="ChEBI" id="CHEBI:16521"/>
        <dbReference type="ChEBI" id="CHEBI:57618"/>
        <dbReference type="ChEBI" id="CHEBI:58210"/>
        <dbReference type="ChEBI" id="CHEBI:166806"/>
    </reaction>
    <physiologicalReaction direction="left-to-right" evidence="18">
        <dbReference type="Rhea" id="RHEA:75104"/>
    </physiologicalReaction>
</comment>
<dbReference type="InterPro" id="IPR001128">
    <property type="entry name" value="Cyt_P450"/>
</dbReference>
<sequence length="533" mass="61133">MSTENTSLVVELLEYVKLGLGYFMDLPLAQRVSILVALPFVYTITWQLLYSLRKDRPPLVFYWIPWVGSAIPYGTKPYDFFEDCHQKYGDIFSFMMLGRIMTVYLGPKGHEFVFNAKLADVSAEAAYSHLTTPVFGKGVIYDCPNHRLMEQKKFVKGALTKEAFVRYVPLIAEEIYKYFRTSKNFMINEKSSGVADVMVTQPEMTIFTASRSLLGKEMREKLDTDFAYLYGDLDKGFTPINFVFPNLPLEHYRKRDNAQQVISGTYMSLIKERRANNDIQDRDLIDELMKNSTYKDGTKMTDQEIANLLIGVLMGGQHTSAATSAWCLLHLAERPDVQEELYEEQMRVLNNDTKELTYDDLQNMPLLNQMIKETLRLHHPLHSLFRKVMRDVPIPNTSYVVPKGYHVLVSPGYTHFSEEFFPKPHEFNMHRWDGDAASSSATSGDEVDYGFGAISKGVTSPYLPFGGGRHRCIGELFAYCQLGVLMSIFIRTMKFRYPNEGETVPPSDFTSMVTLPTAPAKICWEKRHPEQKY</sequence>
<evidence type="ECO:0000256" key="6">
    <source>
        <dbReference type="ARBA" id="ARBA00037887"/>
    </source>
</evidence>
<evidence type="ECO:0000256" key="19">
    <source>
        <dbReference type="ARBA" id="ARBA00049450"/>
    </source>
</evidence>
<dbReference type="PROSITE" id="PS00086">
    <property type="entry name" value="CYTOCHROME_P450"/>
    <property type="match status" value="1"/>
</dbReference>
<evidence type="ECO:0000256" key="14">
    <source>
        <dbReference type="ARBA" id="ARBA00047670"/>
    </source>
</evidence>
<dbReference type="PRINTS" id="PR00385">
    <property type="entry name" value="P450"/>
</dbReference>
<evidence type="ECO:0000256" key="8">
    <source>
        <dbReference type="ARBA" id="ARBA00042513"/>
    </source>
</evidence>
<evidence type="ECO:0000256" key="10">
    <source>
        <dbReference type="ARBA" id="ARBA00043106"/>
    </source>
</evidence>
<comment type="catalytic activity">
    <reaction evidence="19">
        <text>a 14alpha-formyl steroid + reduced [NADPH--hemoprotein reductase] + O2 = a Delta(14) steroid + formate + oxidized [NADPH--hemoprotein reductase] + H2O + 2 H(+)</text>
        <dbReference type="Rhea" id="RHEA:68068"/>
        <dbReference type="Rhea" id="RHEA-COMP:11964"/>
        <dbReference type="Rhea" id="RHEA-COMP:11965"/>
        <dbReference type="ChEBI" id="CHEBI:15377"/>
        <dbReference type="ChEBI" id="CHEBI:15378"/>
        <dbReference type="ChEBI" id="CHEBI:15379"/>
        <dbReference type="ChEBI" id="CHEBI:15740"/>
        <dbReference type="ChEBI" id="CHEBI:57618"/>
        <dbReference type="ChEBI" id="CHEBI:58210"/>
        <dbReference type="ChEBI" id="CHEBI:138031"/>
        <dbReference type="ChEBI" id="CHEBI:176902"/>
    </reaction>
    <physiologicalReaction direction="left-to-right" evidence="19">
        <dbReference type="Rhea" id="RHEA:68069"/>
    </physiologicalReaction>
</comment>
<evidence type="ECO:0000256" key="5">
    <source>
        <dbReference type="ARBA" id="ARBA00023004"/>
    </source>
</evidence>
<comment type="catalytic activity">
    <reaction evidence="17">
        <text>a 14alpha-methyl steroid + reduced [NADPH--hemoprotein reductase] + O2 = a 14alpha-hydroxymethyl steroid + oxidized [NADPH--hemoprotein reductase] + H2O + H(+)</text>
        <dbReference type="Rhea" id="RHEA:68060"/>
        <dbReference type="Rhea" id="RHEA-COMP:11964"/>
        <dbReference type="Rhea" id="RHEA-COMP:11965"/>
        <dbReference type="ChEBI" id="CHEBI:15377"/>
        <dbReference type="ChEBI" id="CHEBI:15378"/>
        <dbReference type="ChEBI" id="CHEBI:15379"/>
        <dbReference type="ChEBI" id="CHEBI:57618"/>
        <dbReference type="ChEBI" id="CHEBI:58210"/>
        <dbReference type="ChEBI" id="CHEBI:138029"/>
        <dbReference type="ChEBI" id="CHEBI:176901"/>
    </reaction>
    <physiologicalReaction direction="left-to-right" evidence="17">
        <dbReference type="Rhea" id="RHEA:68061"/>
    </physiologicalReaction>
</comment>
<evidence type="ECO:0000313" key="22">
    <source>
        <dbReference type="Proteomes" id="UP001623330"/>
    </source>
</evidence>
<organism evidence="21 22">
    <name type="scientific">Nakaseomyces bracarensis</name>
    <dbReference type="NCBI Taxonomy" id="273131"/>
    <lineage>
        <taxon>Eukaryota</taxon>
        <taxon>Fungi</taxon>
        <taxon>Dikarya</taxon>
        <taxon>Ascomycota</taxon>
        <taxon>Saccharomycotina</taxon>
        <taxon>Saccharomycetes</taxon>
        <taxon>Saccharomycetales</taxon>
        <taxon>Saccharomycetaceae</taxon>
        <taxon>Nakaseomyces</taxon>
    </lineage>
</organism>
<gene>
    <name evidence="21" type="ORF">RNJ44_01382</name>
</gene>
<comment type="similarity">
    <text evidence="2 20">Belongs to the cytochrome P450 family.</text>
</comment>
<dbReference type="PRINTS" id="PR00465">
    <property type="entry name" value="EP450IV"/>
</dbReference>
<dbReference type="PANTHER" id="PTHR24304">
    <property type="entry name" value="CYTOCHROME P450 FAMILY 7"/>
    <property type="match status" value="1"/>
</dbReference>
<comment type="catalytic activity">
    <reaction evidence="15">
        <text>a 14alpha-methyl steroid + 3 reduced [NADPH--hemoprotein reductase] + 3 O2 = a Delta(14) steroid + formate + 3 oxidized [NADPH--hemoprotein reductase] + 4 H2O + 4 H(+)</text>
        <dbReference type="Rhea" id="RHEA:54028"/>
        <dbReference type="Rhea" id="RHEA-COMP:11964"/>
        <dbReference type="Rhea" id="RHEA-COMP:11965"/>
        <dbReference type="ChEBI" id="CHEBI:15377"/>
        <dbReference type="ChEBI" id="CHEBI:15378"/>
        <dbReference type="ChEBI" id="CHEBI:15379"/>
        <dbReference type="ChEBI" id="CHEBI:15740"/>
        <dbReference type="ChEBI" id="CHEBI:57618"/>
        <dbReference type="ChEBI" id="CHEBI:58210"/>
        <dbReference type="ChEBI" id="CHEBI:138029"/>
        <dbReference type="ChEBI" id="CHEBI:138031"/>
        <dbReference type="EC" id="1.14.14.154"/>
    </reaction>
    <physiologicalReaction direction="left-to-right" evidence="15">
        <dbReference type="Rhea" id="RHEA:54029"/>
    </physiologicalReaction>
</comment>
<evidence type="ECO:0000256" key="7">
    <source>
        <dbReference type="ARBA" id="ARBA00038974"/>
    </source>
</evidence>
<accession>A0ABR4NPJ3</accession>
<dbReference type="InterPro" id="IPR017972">
    <property type="entry name" value="Cyt_P450_CS"/>
</dbReference>
<keyword evidence="22" id="KW-1185">Reference proteome</keyword>
<evidence type="ECO:0000256" key="1">
    <source>
        <dbReference type="ARBA" id="ARBA00001971"/>
    </source>
</evidence>
<comment type="catalytic activity">
    <reaction evidence="12">
        <text>32-hydroxylanosterol + reduced [NADPH--hemoprotein reductase] + O2 = 32-oxolanosterol + oxidized [NADPH--hemoprotein reductase] + 2 H2O + H(+)</text>
        <dbReference type="Rhea" id="RHEA:75107"/>
        <dbReference type="Rhea" id="RHEA-COMP:11964"/>
        <dbReference type="Rhea" id="RHEA-COMP:11965"/>
        <dbReference type="ChEBI" id="CHEBI:15377"/>
        <dbReference type="ChEBI" id="CHEBI:15378"/>
        <dbReference type="ChEBI" id="CHEBI:15379"/>
        <dbReference type="ChEBI" id="CHEBI:57618"/>
        <dbReference type="ChEBI" id="CHEBI:58210"/>
        <dbReference type="ChEBI" id="CHEBI:166681"/>
        <dbReference type="ChEBI" id="CHEBI:166806"/>
    </reaction>
    <physiologicalReaction direction="left-to-right" evidence="12">
        <dbReference type="Rhea" id="RHEA:75108"/>
    </physiologicalReaction>
</comment>
<keyword evidence="20" id="KW-0503">Monooxygenase</keyword>
<evidence type="ECO:0000256" key="16">
    <source>
        <dbReference type="ARBA" id="ARBA00048479"/>
    </source>
</evidence>
<reference evidence="21 22" key="1">
    <citation type="submission" date="2024-05" db="EMBL/GenBank/DDBJ databases">
        <title>Long read based assembly of the Candida bracarensis genome reveals expanded adhesin content.</title>
        <authorList>
            <person name="Marcet-Houben M."/>
            <person name="Ksiezopolska E."/>
            <person name="Gabaldon T."/>
        </authorList>
    </citation>
    <scope>NUCLEOTIDE SEQUENCE [LARGE SCALE GENOMIC DNA]</scope>
    <source>
        <strain evidence="21 22">CBM6</strain>
    </source>
</reference>
<keyword evidence="5 20" id="KW-0408">Iron</keyword>
<proteinExistence type="inferred from homology"/>
<keyword evidence="20" id="KW-0560">Oxidoreductase</keyword>
<dbReference type="PANTHER" id="PTHR24304:SF2">
    <property type="entry name" value="24-HYDROXYCHOLESTEROL 7-ALPHA-HYDROXYLASE"/>
    <property type="match status" value="1"/>
</dbReference>
<dbReference type="Gene3D" id="1.10.630.10">
    <property type="entry name" value="Cytochrome P450"/>
    <property type="match status" value="1"/>
</dbReference>
<dbReference type="InterPro" id="IPR002403">
    <property type="entry name" value="Cyt_P450_E_grp-IV"/>
</dbReference>
<dbReference type="EMBL" id="JBEVYD010000010">
    <property type="protein sequence ID" value="KAL3230019.1"/>
    <property type="molecule type" value="Genomic_DNA"/>
</dbReference>
<comment type="catalytic activity">
    <reaction evidence="14">
        <text>lanosterol + 3 reduced [NADPH--hemoprotein reductase] + 3 O2 = 4,4-dimethyl-5alpha-cholesta-8,14,24-trien-3beta-ol + formate + 3 oxidized [NADPH--hemoprotein reductase] + 4 H2O + 4 H(+)</text>
        <dbReference type="Rhea" id="RHEA:25286"/>
        <dbReference type="Rhea" id="RHEA-COMP:11964"/>
        <dbReference type="Rhea" id="RHEA-COMP:11965"/>
        <dbReference type="ChEBI" id="CHEBI:15377"/>
        <dbReference type="ChEBI" id="CHEBI:15378"/>
        <dbReference type="ChEBI" id="CHEBI:15379"/>
        <dbReference type="ChEBI" id="CHEBI:15740"/>
        <dbReference type="ChEBI" id="CHEBI:16521"/>
        <dbReference type="ChEBI" id="CHEBI:17813"/>
        <dbReference type="ChEBI" id="CHEBI:57618"/>
        <dbReference type="ChEBI" id="CHEBI:58210"/>
        <dbReference type="EC" id="1.14.14.154"/>
    </reaction>
    <physiologicalReaction direction="left-to-right" evidence="14">
        <dbReference type="Rhea" id="RHEA:25287"/>
    </physiologicalReaction>
</comment>
<evidence type="ECO:0000256" key="4">
    <source>
        <dbReference type="ARBA" id="ARBA00022723"/>
    </source>
</evidence>
<evidence type="ECO:0000256" key="15">
    <source>
        <dbReference type="ARBA" id="ARBA00047702"/>
    </source>
</evidence>
<comment type="cofactor">
    <cofactor evidence="1">
        <name>heme</name>
        <dbReference type="ChEBI" id="CHEBI:30413"/>
    </cofactor>
</comment>
<comment type="catalytic activity">
    <reaction evidence="16">
        <text>32-oxolanosterol + reduced [NADPH--hemoprotein reductase] + O2 = 4,4-dimethyl-5alpha-cholesta-8,14,24-trien-3beta-ol + formate + oxidized [NADPH--hemoprotein reductase] + H2O + 2 H(+)</text>
        <dbReference type="Rhea" id="RHEA:75111"/>
        <dbReference type="Rhea" id="RHEA-COMP:11964"/>
        <dbReference type="Rhea" id="RHEA-COMP:11965"/>
        <dbReference type="ChEBI" id="CHEBI:15377"/>
        <dbReference type="ChEBI" id="CHEBI:15378"/>
        <dbReference type="ChEBI" id="CHEBI:15379"/>
        <dbReference type="ChEBI" id="CHEBI:15740"/>
        <dbReference type="ChEBI" id="CHEBI:17813"/>
        <dbReference type="ChEBI" id="CHEBI:57618"/>
        <dbReference type="ChEBI" id="CHEBI:58210"/>
        <dbReference type="ChEBI" id="CHEBI:166681"/>
    </reaction>
    <physiologicalReaction direction="left-to-right" evidence="16">
        <dbReference type="Rhea" id="RHEA:75112"/>
    </physiologicalReaction>
</comment>
<comment type="pathway">
    <text evidence="6">Steroid biosynthesis; zymosterol biosynthesis; zymosterol from lanosterol: step 1/6.</text>
</comment>
<evidence type="ECO:0000256" key="11">
    <source>
        <dbReference type="ARBA" id="ARBA00043156"/>
    </source>
</evidence>
<keyword evidence="3 20" id="KW-0349">Heme</keyword>
<protein>
    <recommendedName>
        <fullName evidence="7">sterol 14alpha-demethylase</fullName>
        <ecNumber evidence="7">1.14.14.154</ecNumber>
    </recommendedName>
    <alternativeName>
        <fullName evidence="9">Cytochrome P450 51</fullName>
    </alternativeName>
    <alternativeName>
        <fullName evidence="11">Cytochrome P450-14DM</fullName>
    </alternativeName>
    <alternativeName>
        <fullName evidence="8">Cytochrome P450-LIA1</fullName>
    </alternativeName>
    <alternativeName>
        <fullName evidence="10">Sterol 14-alpha demethylase</fullName>
    </alternativeName>
</protein>
<evidence type="ECO:0000256" key="17">
    <source>
        <dbReference type="ARBA" id="ARBA00048866"/>
    </source>
</evidence>
<evidence type="ECO:0000256" key="18">
    <source>
        <dbReference type="ARBA" id="ARBA00049163"/>
    </source>
</evidence>